<feature type="domain" description="Glutamine amidotransferase" evidence="1">
    <location>
        <begin position="34"/>
        <end position="180"/>
    </location>
</feature>
<dbReference type="InterPro" id="IPR044992">
    <property type="entry name" value="ChyE-like"/>
</dbReference>
<dbReference type="EMBL" id="JAODOQ010000001">
    <property type="protein sequence ID" value="MCT8986356.1"/>
    <property type="molecule type" value="Genomic_DNA"/>
</dbReference>
<keyword evidence="3" id="KW-1185">Reference proteome</keyword>
<evidence type="ECO:0000259" key="1">
    <source>
        <dbReference type="Pfam" id="PF00117"/>
    </source>
</evidence>
<dbReference type="RefSeq" id="WP_261732773.1">
    <property type="nucleotide sequence ID" value="NZ_JAODOQ010000001.1"/>
</dbReference>
<proteinExistence type="predicted"/>
<dbReference type="PANTHER" id="PTHR42695:SF5">
    <property type="entry name" value="GLUTAMINE AMIDOTRANSFERASE YLR126C-RELATED"/>
    <property type="match status" value="1"/>
</dbReference>
<protein>
    <submittedName>
        <fullName evidence="2">Type 1 glutamine amidotransferase</fullName>
    </submittedName>
</protein>
<dbReference type="Gene3D" id="3.40.50.880">
    <property type="match status" value="1"/>
</dbReference>
<organism evidence="2 3">
    <name type="scientific">Shewanella phaeophyticola</name>
    <dbReference type="NCBI Taxonomy" id="2978345"/>
    <lineage>
        <taxon>Bacteria</taxon>
        <taxon>Pseudomonadati</taxon>
        <taxon>Pseudomonadota</taxon>
        <taxon>Gammaproteobacteria</taxon>
        <taxon>Alteromonadales</taxon>
        <taxon>Shewanellaceae</taxon>
        <taxon>Shewanella</taxon>
    </lineage>
</organism>
<sequence>MCGDTPEPLQAEFGEYSACLEQQFSLKSSSSVSVWNVYQIHEFPQDVDVCDVYIIGGSPAGVNDMDEWLEPLNQFIYKAFHARKKLFGICFGHQIINHALGGEIQKSDKGWGLGIYDVMLFTDLGELKQGEGLSLIAIHQDQVIKPAPDFEVVAGNVFCPNYITKYRDQVLTVQGHPEFTFPFMAALLKERQGKFSLEEIDRVLAQSVLLHDGERFNAVAKHFLFGH</sequence>
<dbReference type="SUPFAM" id="SSF52317">
    <property type="entry name" value="Class I glutamine amidotransferase-like"/>
    <property type="match status" value="1"/>
</dbReference>
<dbReference type="Pfam" id="PF00117">
    <property type="entry name" value="GATase"/>
    <property type="match status" value="1"/>
</dbReference>
<dbReference type="CDD" id="cd01741">
    <property type="entry name" value="GATase1_1"/>
    <property type="match status" value="1"/>
</dbReference>
<dbReference type="InterPro" id="IPR017926">
    <property type="entry name" value="GATASE"/>
</dbReference>
<dbReference type="Proteomes" id="UP001431192">
    <property type="component" value="Unassembled WGS sequence"/>
</dbReference>
<keyword evidence="2" id="KW-0315">Glutamine amidotransferase</keyword>
<evidence type="ECO:0000313" key="3">
    <source>
        <dbReference type="Proteomes" id="UP001431192"/>
    </source>
</evidence>
<dbReference type="PROSITE" id="PS51273">
    <property type="entry name" value="GATASE_TYPE_1"/>
    <property type="match status" value="1"/>
</dbReference>
<comment type="caution">
    <text evidence="2">The sequence shown here is derived from an EMBL/GenBank/DDBJ whole genome shotgun (WGS) entry which is preliminary data.</text>
</comment>
<dbReference type="InterPro" id="IPR029062">
    <property type="entry name" value="Class_I_gatase-like"/>
</dbReference>
<evidence type="ECO:0000313" key="2">
    <source>
        <dbReference type="EMBL" id="MCT8986356.1"/>
    </source>
</evidence>
<accession>A0ABT2P129</accession>
<dbReference type="PANTHER" id="PTHR42695">
    <property type="entry name" value="GLUTAMINE AMIDOTRANSFERASE YLR126C-RELATED"/>
    <property type="match status" value="1"/>
</dbReference>
<name>A0ABT2P129_9GAMM</name>
<reference evidence="2" key="1">
    <citation type="submission" date="2022-09" db="EMBL/GenBank/DDBJ databases">
        <title>Shewanella sp. KJ10-1 sp.nov, isolated from marine algae.</title>
        <authorList>
            <person name="Butt M."/>
            <person name="Lee J.K."/>
            <person name="Kim J.M."/>
            <person name="Choi D.G."/>
        </authorList>
    </citation>
    <scope>NUCLEOTIDE SEQUENCE</scope>
    <source>
        <strain evidence="2">KJ10-1</strain>
    </source>
</reference>
<gene>
    <name evidence="2" type="ORF">N4T56_07430</name>
</gene>